<dbReference type="Proteomes" id="UP000886339">
    <property type="component" value="Unassembled WGS sequence"/>
</dbReference>
<keyword evidence="2" id="KW-0732">Signal</keyword>
<feature type="compositionally biased region" description="Basic and acidic residues" evidence="1">
    <location>
        <begin position="237"/>
        <end position="248"/>
    </location>
</feature>
<gene>
    <name evidence="3" type="ORF">ENJ12_12755</name>
</gene>
<dbReference type="AlphaFoldDB" id="A0A831S0M8"/>
<feature type="region of interest" description="Disordered" evidence="1">
    <location>
        <begin position="36"/>
        <end position="150"/>
    </location>
</feature>
<evidence type="ECO:0000256" key="2">
    <source>
        <dbReference type="SAM" id="SignalP"/>
    </source>
</evidence>
<feature type="compositionally biased region" description="Polar residues" evidence="1">
    <location>
        <begin position="222"/>
        <end position="233"/>
    </location>
</feature>
<feature type="compositionally biased region" description="Polar residues" evidence="1">
    <location>
        <begin position="66"/>
        <end position="77"/>
    </location>
</feature>
<feature type="compositionally biased region" description="Basic and acidic residues" evidence="1">
    <location>
        <begin position="100"/>
        <end position="119"/>
    </location>
</feature>
<evidence type="ECO:0000313" key="3">
    <source>
        <dbReference type="EMBL" id="HEC07718.1"/>
    </source>
</evidence>
<sequence>MRSVVFCGLGCGLLVSAVAMADGYYSQSNGPGSINWPPPGGSAAVQPANPGYGLSPNSGFRPYADYQQTQRYHSQPTRKFRNELIRPPGSDWPNADYYESDDKAAEPDASGELRPEPTERGAPVEVVPPPSIPIEEVNAPLSEKPERGWRPMKEHEQLKSLEETATPPKPAGPTAHVMRKIEKRTSPLQIEKKPAPAVDKAEPVMRDVKPTAPSPQADDTAALQSGMSISQPQPMKMPREEKAAPQQK</sequence>
<feature type="signal peptide" evidence="2">
    <location>
        <begin position="1"/>
        <end position="21"/>
    </location>
</feature>
<proteinExistence type="predicted"/>
<evidence type="ECO:0000256" key="1">
    <source>
        <dbReference type="SAM" id="MobiDB-lite"/>
    </source>
</evidence>
<organism evidence="3">
    <name type="scientific">Thiolapillus brandeum</name>
    <dbReference type="NCBI Taxonomy" id="1076588"/>
    <lineage>
        <taxon>Bacteria</taxon>
        <taxon>Pseudomonadati</taxon>
        <taxon>Pseudomonadota</taxon>
        <taxon>Gammaproteobacteria</taxon>
        <taxon>Chromatiales</taxon>
        <taxon>Sedimenticolaceae</taxon>
        <taxon>Thiolapillus</taxon>
    </lineage>
</organism>
<feature type="compositionally biased region" description="Basic and acidic residues" evidence="1">
    <location>
        <begin position="183"/>
        <end position="209"/>
    </location>
</feature>
<dbReference type="EMBL" id="DRLF01000440">
    <property type="protein sequence ID" value="HEC07718.1"/>
    <property type="molecule type" value="Genomic_DNA"/>
</dbReference>
<reference evidence="3" key="1">
    <citation type="journal article" date="2020" name="mSystems">
        <title>Genome- and Community-Level Interaction Insights into Carbon Utilization and Element Cycling Functions of Hydrothermarchaeota in Hydrothermal Sediment.</title>
        <authorList>
            <person name="Zhou Z."/>
            <person name="Liu Y."/>
            <person name="Xu W."/>
            <person name="Pan J."/>
            <person name="Luo Z.H."/>
            <person name="Li M."/>
        </authorList>
    </citation>
    <scope>NUCLEOTIDE SEQUENCE [LARGE SCALE GENOMIC DNA]</scope>
    <source>
        <strain evidence="3">HyVt-458</strain>
    </source>
</reference>
<comment type="caution">
    <text evidence="3">The sequence shown here is derived from an EMBL/GenBank/DDBJ whole genome shotgun (WGS) entry which is preliminary data.</text>
</comment>
<feature type="chain" id="PRO_5032940916" evidence="2">
    <location>
        <begin position="22"/>
        <end position="248"/>
    </location>
</feature>
<accession>A0A831S0M8</accession>
<protein>
    <submittedName>
        <fullName evidence="3">Uncharacterized protein</fullName>
    </submittedName>
</protein>
<feature type="region of interest" description="Disordered" evidence="1">
    <location>
        <begin position="183"/>
        <end position="248"/>
    </location>
</feature>
<name>A0A831S0M8_9GAMM</name>